<dbReference type="AlphaFoldDB" id="A0AAV3Q2A1"/>
<gene>
    <name evidence="1" type="ORF">LIER_38443</name>
</gene>
<reference evidence="1 2" key="1">
    <citation type="submission" date="2024-01" db="EMBL/GenBank/DDBJ databases">
        <title>The complete chloroplast genome sequence of Lithospermum erythrorhizon: insights into the phylogenetic relationship among Boraginaceae species and the maternal lineages of purple gromwells.</title>
        <authorList>
            <person name="Okada T."/>
            <person name="Watanabe K."/>
        </authorList>
    </citation>
    <scope>NUCLEOTIDE SEQUENCE [LARGE SCALE GENOMIC DNA]</scope>
</reference>
<comment type="caution">
    <text evidence="1">The sequence shown here is derived from an EMBL/GenBank/DDBJ whole genome shotgun (WGS) entry which is preliminary data.</text>
</comment>
<organism evidence="1 2">
    <name type="scientific">Lithospermum erythrorhizon</name>
    <name type="common">Purple gromwell</name>
    <name type="synonym">Lithospermum officinale var. erythrorhizon</name>
    <dbReference type="NCBI Taxonomy" id="34254"/>
    <lineage>
        <taxon>Eukaryota</taxon>
        <taxon>Viridiplantae</taxon>
        <taxon>Streptophyta</taxon>
        <taxon>Embryophyta</taxon>
        <taxon>Tracheophyta</taxon>
        <taxon>Spermatophyta</taxon>
        <taxon>Magnoliopsida</taxon>
        <taxon>eudicotyledons</taxon>
        <taxon>Gunneridae</taxon>
        <taxon>Pentapetalae</taxon>
        <taxon>asterids</taxon>
        <taxon>lamiids</taxon>
        <taxon>Boraginales</taxon>
        <taxon>Boraginaceae</taxon>
        <taxon>Boraginoideae</taxon>
        <taxon>Lithospermeae</taxon>
        <taxon>Lithospermum</taxon>
    </lineage>
</organism>
<accession>A0AAV3Q2A1</accession>
<evidence type="ECO:0000313" key="1">
    <source>
        <dbReference type="EMBL" id="GAA0157366.1"/>
    </source>
</evidence>
<dbReference type="EMBL" id="BAABME010019494">
    <property type="protein sequence ID" value="GAA0157366.1"/>
    <property type="molecule type" value="Genomic_DNA"/>
</dbReference>
<sequence>MVCQELNLRVGIYFQTTLVTHPCPVGAVMWRHPTKREVVFLGRTKPEESHFKKQPCKLVHKSYWKRVSPPMEQKAEQHPSLHIPIEEGEPLPEDAINASPWLEEEVKITIDELKEVNLGTDGKPRQTYISALLTSEEEMEYMAFLKEFGDVCA</sequence>
<name>A0AAV3Q2A1_LITER</name>
<evidence type="ECO:0000313" key="2">
    <source>
        <dbReference type="Proteomes" id="UP001454036"/>
    </source>
</evidence>
<proteinExistence type="predicted"/>
<protein>
    <submittedName>
        <fullName evidence="1">Uncharacterized protein</fullName>
    </submittedName>
</protein>
<keyword evidence="2" id="KW-1185">Reference proteome</keyword>
<dbReference type="Proteomes" id="UP001454036">
    <property type="component" value="Unassembled WGS sequence"/>
</dbReference>